<evidence type="ECO:0000313" key="7">
    <source>
        <dbReference type="Proteomes" id="UP000031668"/>
    </source>
</evidence>
<feature type="domain" description="Integrase catalytic" evidence="4">
    <location>
        <begin position="1"/>
        <end position="29"/>
    </location>
</feature>
<evidence type="ECO:0000313" key="6">
    <source>
        <dbReference type="EMBL" id="KII65436.1"/>
    </source>
</evidence>
<dbReference type="InterPro" id="IPR019734">
    <property type="entry name" value="TPR_rpt"/>
</dbReference>
<dbReference type="SMART" id="SM00028">
    <property type="entry name" value="TPR"/>
    <property type="match status" value="2"/>
</dbReference>
<comment type="caution">
    <text evidence="6">The sequence shown here is derived from an EMBL/GenBank/DDBJ whole genome shotgun (WGS) entry which is preliminary data.</text>
</comment>
<evidence type="ECO:0000259" key="4">
    <source>
        <dbReference type="Pfam" id="PF12835"/>
    </source>
</evidence>
<evidence type="ECO:0000259" key="5">
    <source>
        <dbReference type="Pfam" id="PF14280"/>
    </source>
</evidence>
<dbReference type="InterPro" id="IPR050498">
    <property type="entry name" value="Ycf3"/>
</dbReference>
<sequence>MDYWHNQAARIGLSGVYSPHSLRYAWAQDALRHYLAQGFSRKEALAMVAMDLGHGDGRGRYVAQVITMGILPQVYSTHQQETDSFRKIESIIPSEKFILRKESGGDYGVDCILEIIENGFATNIRSHIQLKSKQNQFLDSDGCFKYSVPIKTINYLSNTLSSIFLIYSESEGVVYWEWNSVILEKINQSTKTGTKSFKYPFYKILDNKSIDEIYLTIKNKNEIIINLGLNSLEKGVLENLITEDISYDLLLNFFKKNDYDSIVGKLKNIKDPTLGEISLLSLSYYNMYQYDKALMVILRFENKGFKNNHLLKIKACIFCEKGIKEKNLNLVKDAKKIHEEALKGECWDWLDHYNYANMDLALGNFKDAINKYNKALAINPKDARTWKNLAQSYYEIGKNKKAFSCLDQALSINPELIEAILTKAGMLRDVKKAPLNAVELYDQAMNIATQTGFDISSIFYQKSLSFFQADKTLDAISTIQDGLIYFPGDYYLTNLKLSILAQRWPTDTILAEMAIQDFSQQLEEYPDDIEAKKILAEIFLKNNDTKNFQDTIKSCLEQYELPYCLDDLIDHNIESIFIFIKNIDEIHKYRKNSNLCGELFSIYELNITHANEIQFHFDILYADLYTKIATKLNKKNFLNILDKHLLSGIEVSKPVSRILSKHQSSKIKSKEEIADNIAYLITSIPEITIGEISRQIGHAAGILGYDSFLLDTNINTSKKIRDWFTLCVEPILIGANETYKLFKE</sequence>
<dbReference type="OrthoDB" id="19588at2759"/>
<dbReference type="Pfam" id="PF14280">
    <property type="entry name" value="DUF4365"/>
    <property type="match status" value="1"/>
</dbReference>
<evidence type="ECO:0000256" key="3">
    <source>
        <dbReference type="PROSITE-ProRule" id="PRU00339"/>
    </source>
</evidence>
<protein>
    <submittedName>
        <fullName evidence="6">Uncharacterized protein</fullName>
    </submittedName>
</protein>
<dbReference type="Pfam" id="PF12835">
    <property type="entry name" value="Integrase_1"/>
    <property type="match status" value="1"/>
</dbReference>
<dbReference type="EMBL" id="JWZT01003848">
    <property type="protein sequence ID" value="KII65436.1"/>
    <property type="molecule type" value="Genomic_DNA"/>
</dbReference>
<evidence type="ECO:0000256" key="2">
    <source>
        <dbReference type="ARBA" id="ARBA00022803"/>
    </source>
</evidence>
<accession>A0A0C2ME70</accession>
<dbReference type="PROSITE" id="PS50293">
    <property type="entry name" value="TPR_REGION"/>
    <property type="match status" value="1"/>
</dbReference>
<keyword evidence="2 3" id="KW-0802">TPR repeat</keyword>
<dbReference type="PANTHER" id="PTHR44858">
    <property type="entry name" value="TETRATRICOPEPTIDE REPEAT PROTEIN 6"/>
    <property type="match status" value="1"/>
</dbReference>
<feature type="repeat" description="TPR" evidence="3">
    <location>
        <begin position="383"/>
        <end position="416"/>
    </location>
</feature>
<dbReference type="Pfam" id="PF13414">
    <property type="entry name" value="TPR_11"/>
    <property type="match status" value="1"/>
</dbReference>
<name>A0A0C2ME70_THEKT</name>
<keyword evidence="1" id="KW-0677">Repeat</keyword>
<feature type="repeat" description="TPR" evidence="3">
    <location>
        <begin position="349"/>
        <end position="382"/>
    </location>
</feature>
<feature type="domain" description="DUF4365" evidence="5">
    <location>
        <begin position="82"/>
        <end position="213"/>
    </location>
</feature>
<dbReference type="InterPro" id="IPR011990">
    <property type="entry name" value="TPR-like_helical_dom_sf"/>
</dbReference>
<dbReference type="Proteomes" id="UP000031668">
    <property type="component" value="Unassembled WGS sequence"/>
</dbReference>
<proteinExistence type="predicted"/>
<dbReference type="AlphaFoldDB" id="A0A0C2ME70"/>
<dbReference type="PROSITE" id="PS50005">
    <property type="entry name" value="TPR"/>
    <property type="match status" value="2"/>
</dbReference>
<dbReference type="InterPro" id="IPR025375">
    <property type="entry name" value="DUF4365"/>
</dbReference>
<dbReference type="Gene3D" id="1.25.40.10">
    <property type="entry name" value="Tetratricopeptide repeat domain"/>
    <property type="match status" value="1"/>
</dbReference>
<dbReference type="PANTHER" id="PTHR44858:SF1">
    <property type="entry name" value="UDP-N-ACETYLGLUCOSAMINE--PEPTIDE N-ACETYLGLUCOSAMINYLTRANSFERASE SPINDLY-RELATED"/>
    <property type="match status" value="1"/>
</dbReference>
<reference evidence="6 7" key="1">
    <citation type="journal article" date="2014" name="Genome Biol. Evol.">
        <title>The genome of the myxosporean Thelohanellus kitauei shows adaptations to nutrient acquisition within its fish host.</title>
        <authorList>
            <person name="Yang Y."/>
            <person name="Xiong J."/>
            <person name="Zhou Z."/>
            <person name="Huo F."/>
            <person name="Miao W."/>
            <person name="Ran C."/>
            <person name="Liu Y."/>
            <person name="Zhang J."/>
            <person name="Feng J."/>
            <person name="Wang M."/>
            <person name="Wang M."/>
            <person name="Wang L."/>
            <person name="Yao B."/>
        </authorList>
    </citation>
    <scope>NUCLEOTIDE SEQUENCE [LARGE SCALE GENOMIC DNA]</scope>
    <source>
        <strain evidence="6">Wuqing</strain>
    </source>
</reference>
<dbReference type="InterPro" id="IPR024456">
    <property type="entry name" value="Integrase_catalytic_putative"/>
</dbReference>
<organism evidence="6 7">
    <name type="scientific">Thelohanellus kitauei</name>
    <name type="common">Myxosporean</name>
    <dbReference type="NCBI Taxonomy" id="669202"/>
    <lineage>
        <taxon>Eukaryota</taxon>
        <taxon>Metazoa</taxon>
        <taxon>Cnidaria</taxon>
        <taxon>Myxozoa</taxon>
        <taxon>Myxosporea</taxon>
        <taxon>Bivalvulida</taxon>
        <taxon>Platysporina</taxon>
        <taxon>Myxobolidae</taxon>
        <taxon>Thelohanellus</taxon>
    </lineage>
</organism>
<evidence type="ECO:0000256" key="1">
    <source>
        <dbReference type="ARBA" id="ARBA00022737"/>
    </source>
</evidence>
<dbReference type="SUPFAM" id="SSF48452">
    <property type="entry name" value="TPR-like"/>
    <property type="match status" value="1"/>
</dbReference>
<gene>
    <name evidence="6" type="ORF">RF11_00950</name>
</gene>
<keyword evidence="7" id="KW-1185">Reference proteome</keyword>